<gene>
    <name evidence="1" type="ORF">AWB76_00495</name>
</gene>
<reference evidence="2" key="1">
    <citation type="submission" date="2016-01" db="EMBL/GenBank/DDBJ databases">
        <authorList>
            <person name="Peeters Charlotte."/>
        </authorList>
    </citation>
    <scope>NUCLEOTIDE SEQUENCE [LARGE SCALE GENOMIC DNA]</scope>
</reference>
<protein>
    <submittedName>
        <fullName evidence="1">Uncharacterized protein</fullName>
    </submittedName>
</protein>
<dbReference type="STRING" id="1777137.AWB76_00495"/>
<dbReference type="RefSeq" id="WP_061158497.1">
    <property type="nucleotide sequence ID" value="NZ_FCOI02000001.1"/>
</dbReference>
<proteinExistence type="predicted"/>
<dbReference type="Proteomes" id="UP000054624">
    <property type="component" value="Unassembled WGS sequence"/>
</dbReference>
<evidence type="ECO:0000313" key="2">
    <source>
        <dbReference type="Proteomes" id="UP000054624"/>
    </source>
</evidence>
<dbReference type="EMBL" id="FCOI02000001">
    <property type="protein sequence ID" value="SAK43001.1"/>
    <property type="molecule type" value="Genomic_DNA"/>
</dbReference>
<dbReference type="AlphaFoldDB" id="A0A157ZBV3"/>
<keyword evidence="2" id="KW-1185">Reference proteome</keyword>
<evidence type="ECO:0000313" key="1">
    <source>
        <dbReference type="EMBL" id="SAK43001.1"/>
    </source>
</evidence>
<dbReference type="OrthoDB" id="9133112at2"/>
<sequence>MNSKKKTTKHQAILRSDADIWEERLRKQSTVGGAHNRVNQNYELGIPIAEGEYASPTECVLMCGFLVFHAKHADDDVRQFARRVLDVVFAAAAEKGFRRTDLLETMMSKREPSPRMRVLAGQATAAIGSNLAFARVVARAGVIAGGKQ</sequence>
<name>A0A157ZBV3_9BURK</name>
<accession>A0A157ZBV3</accession>
<organism evidence="1 2">
    <name type="scientific">Caballeronia temeraria</name>
    <dbReference type="NCBI Taxonomy" id="1777137"/>
    <lineage>
        <taxon>Bacteria</taxon>
        <taxon>Pseudomonadati</taxon>
        <taxon>Pseudomonadota</taxon>
        <taxon>Betaproteobacteria</taxon>
        <taxon>Burkholderiales</taxon>
        <taxon>Burkholderiaceae</taxon>
        <taxon>Caballeronia</taxon>
    </lineage>
</organism>